<feature type="domain" description="TonB-dependent receptor plug" evidence="2">
    <location>
        <begin position="243"/>
        <end position="323"/>
    </location>
</feature>
<dbReference type="Gene3D" id="2.170.130.10">
    <property type="entry name" value="TonB-dependent receptor, plug domain"/>
    <property type="match status" value="1"/>
</dbReference>
<dbReference type="InterPro" id="IPR039426">
    <property type="entry name" value="TonB-dep_rcpt-like"/>
</dbReference>
<keyword evidence="1" id="KW-0472">Membrane</keyword>
<keyword evidence="1" id="KW-0813">Transport</keyword>
<dbReference type="FunFam" id="2.170.130.10:FF:000003">
    <property type="entry name" value="SusC/RagA family TonB-linked outer membrane protein"/>
    <property type="match status" value="1"/>
</dbReference>
<dbReference type="AlphaFoldDB" id="A0A1M5FXV1"/>
<dbReference type="NCBIfam" id="TIGR04056">
    <property type="entry name" value="OMP_RagA_SusC"/>
    <property type="match status" value="1"/>
</dbReference>
<dbReference type="Pfam" id="PF13715">
    <property type="entry name" value="CarbopepD_reg_2"/>
    <property type="match status" value="1"/>
</dbReference>
<evidence type="ECO:0000313" key="3">
    <source>
        <dbReference type="EMBL" id="SHF96306.1"/>
    </source>
</evidence>
<comment type="similarity">
    <text evidence="1">Belongs to the TonB-dependent receptor family.</text>
</comment>
<keyword evidence="1" id="KW-1134">Transmembrane beta strand</keyword>
<dbReference type="SUPFAM" id="SSF49464">
    <property type="entry name" value="Carboxypeptidase regulatory domain-like"/>
    <property type="match status" value="1"/>
</dbReference>
<dbReference type="Proteomes" id="UP000184041">
    <property type="component" value="Unassembled WGS sequence"/>
</dbReference>
<keyword evidence="1" id="KW-0998">Cell outer membrane</keyword>
<keyword evidence="4" id="KW-1185">Reference proteome</keyword>
<name>A0A1M5FXV1_9BACT</name>
<sequence length="1122" mass="124608">MGNMTRQIGLMLVLVGMMLPLGALGQDTDEILTMKRQQMEAVERKTPLEQTLRQLEETYDVNIFYKSRDIEDKFANKITQELPNIQVEIHLNLILEPLGLTYRKLTEDSFVVYQKEQLKKKITQQETITGQVTDGQTGETLPGVNILVKGTNIGASTNTEGEFSLDVPSLTDTLVVSFIGYETREVPVDGRTNLEISLLPEAVTGDELVVVGYGEQREISLIGSQSFIENTEELKVSSGSLTNSLAGRLSGVVGVQRSGLPGADASDIWIRGISTYGDSSPLILVDGIERPMNSLNPDDIESLTVLKDASATAVYGTRGANGVIIIETKEGQKGEPTINVDFFQGITELTQVPEMADGPTYMRLANEARTTRGQPALYTEEEMQMTENGTNPLIYPDVDWIDQIFNDFGQNRQFNAQVNGGAENTRYFVSLSYYNEKGLLVNNDTTDYSTNSDYSRYNLQSNVTLDVTPTTEAKLGVGGYLEDRQYPAVGVGGIFFQAMDASPVAYPVIYPGGLTPGRNPNGGERNPYVEATGRGYSDQFNSQLFSTLELTQELDMLVEGLSFKGLFGFDTYSENTINRSKRPDTYYIDPSDPYDVDGSYYYNLTYEGDNSLGYDPENEGNREYYLESSLRYSNDFGARHQVSGLFVYSQSDEQGAFAGNFTESIPHREQSVALRGTYSYDDRYFFEANFGYSGSENFAPENQFGFFPSAGVGWVISNEKFFEPLSGAIDFLKVRYSDGYVGASGDAGGRRFAYLTFVTGANGYTYGLNNQAGRDGLNISDYGVNVQWAESRKQDLGIELRTLDDQLSLTVDFFKERRDGIFLNRASIPNFIGLVSDPVGNVGVVENRGVDGQIQFNGRLGKDFSLGLQGQFTYNRDEIIENDQPPQPYPWMDRRGDNILAIYGYEAAGLFESQEEIDNHAQQFGTVLPGDIKYKDLNDDGVINAFDQKKIGRGDVPYLTLGAGIELGYKAFDMQAFFQGQFGAEDQIGFPDASSILPFSGGGGRGNLYAIATDRWTEENPDPDAFYPRLAYGDAENTNNFKNSSYWTRSLDFVRMKEMEVGYTLPLSITGNTTINTARIYFRGRNLLLLSDFDLWDPELNTSNGTSYPNTRVYAIGLDIQF</sequence>
<organism evidence="3 4">
    <name type="scientific">Fodinibius roseus</name>
    <dbReference type="NCBI Taxonomy" id="1194090"/>
    <lineage>
        <taxon>Bacteria</taxon>
        <taxon>Pseudomonadati</taxon>
        <taxon>Balneolota</taxon>
        <taxon>Balneolia</taxon>
        <taxon>Balneolales</taxon>
        <taxon>Balneolaceae</taxon>
        <taxon>Fodinibius</taxon>
    </lineage>
</organism>
<dbReference type="SUPFAM" id="SSF56935">
    <property type="entry name" value="Porins"/>
    <property type="match status" value="1"/>
</dbReference>
<dbReference type="InterPro" id="IPR037066">
    <property type="entry name" value="Plug_dom_sf"/>
</dbReference>
<protein>
    <submittedName>
        <fullName evidence="3">TonB-linked outer membrane protein, SusC/RagA family</fullName>
    </submittedName>
</protein>
<dbReference type="STRING" id="1194090.SAMN05443144_11614"/>
<keyword evidence="1" id="KW-0812">Transmembrane</keyword>
<evidence type="ECO:0000313" key="4">
    <source>
        <dbReference type="Proteomes" id="UP000184041"/>
    </source>
</evidence>
<gene>
    <name evidence="3" type="ORF">SAMN05443144_11614</name>
</gene>
<dbReference type="InterPro" id="IPR012910">
    <property type="entry name" value="Plug_dom"/>
</dbReference>
<dbReference type="InterPro" id="IPR023997">
    <property type="entry name" value="TonB-dep_OMP_SusC/RagA_CS"/>
</dbReference>
<dbReference type="PROSITE" id="PS52016">
    <property type="entry name" value="TONB_DEPENDENT_REC_3"/>
    <property type="match status" value="1"/>
</dbReference>
<comment type="subcellular location">
    <subcellularLocation>
        <location evidence="1">Cell outer membrane</location>
        <topology evidence="1">Multi-pass membrane protein</topology>
    </subcellularLocation>
</comment>
<proteinExistence type="inferred from homology"/>
<evidence type="ECO:0000259" key="2">
    <source>
        <dbReference type="Pfam" id="PF07715"/>
    </source>
</evidence>
<dbReference type="EMBL" id="FQUS01000016">
    <property type="protein sequence ID" value="SHF96306.1"/>
    <property type="molecule type" value="Genomic_DNA"/>
</dbReference>
<evidence type="ECO:0000256" key="1">
    <source>
        <dbReference type="PROSITE-ProRule" id="PRU01360"/>
    </source>
</evidence>
<dbReference type="InterPro" id="IPR023996">
    <property type="entry name" value="TonB-dep_OMP_SusC/RagA"/>
</dbReference>
<reference evidence="3 4" key="1">
    <citation type="submission" date="2016-11" db="EMBL/GenBank/DDBJ databases">
        <authorList>
            <person name="Jaros S."/>
            <person name="Januszkiewicz K."/>
            <person name="Wedrychowicz H."/>
        </authorList>
    </citation>
    <scope>NUCLEOTIDE SEQUENCE [LARGE SCALE GENOMIC DNA]</scope>
    <source>
        <strain evidence="3 4">DSM 21986</strain>
    </source>
</reference>
<dbReference type="NCBIfam" id="TIGR04057">
    <property type="entry name" value="SusC_RagA_signa"/>
    <property type="match status" value="1"/>
</dbReference>
<dbReference type="InterPro" id="IPR008969">
    <property type="entry name" value="CarboxyPept-like_regulatory"/>
</dbReference>
<accession>A0A1M5FXV1</accession>
<dbReference type="Pfam" id="PF07715">
    <property type="entry name" value="Plug"/>
    <property type="match status" value="1"/>
</dbReference>
<dbReference type="GO" id="GO:0009279">
    <property type="term" value="C:cell outer membrane"/>
    <property type="evidence" value="ECO:0007669"/>
    <property type="project" value="UniProtKB-SubCell"/>
</dbReference>
<dbReference type="Gene3D" id="2.60.40.1120">
    <property type="entry name" value="Carboxypeptidase-like, regulatory domain"/>
    <property type="match status" value="1"/>
</dbReference>